<feature type="signal peptide" evidence="1">
    <location>
        <begin position="1"/>
        <end position="26"/>
    </location>
</feature>
<evidence type="ECO:0000313" key="3">
    <source>
        <dbReference type="Proteomes" id="UP000192674"/>
    </source>
</evidence>
<name>A0A1W2FTB6_KIBAR</name>
<dbReference type="InterPro" id="IPR022435">
    <property type="entry name" value="Surface-anchored_actinobac"/>
</dbReference>
<dbReference type="NCBIfam" id="TIGR03769">
    <property type="entry name" value="P_ac_wall_RPT"/>
    <property type="match status" value="1"/>
</dbReference>
<keyword evidence="1" id="KW-0732">Signal</keyword>
<protein>
    <submittedName>
        <fullName evidence="2">Surface-anchored protein</fullName>
    </submittedName>
</protein>
<reference evidence="2" key="1">
    <citation type="submission" date="2017-04" db="EMBL/GenBank/DDBJ databases">
        <authorList>
            <person name="Afonso C.L."/>
            <person name="Miller P.J."/>
            <person name="Scott M.A."/>
            <person name="Spackman E."/>
            <person name="Goraichik I."/>
            <person name="Dimitrov K.M."/>
            <person name="Suarez D.L."/>
            <person name="Swayne D.E."/>
        </authorList>
    </citation>
    <scope>NUCLEOTIDE SEQUENCE [LARGE SCALE GENOMIC DNA]</scope>
    <source>
        <strain evidence="2">DSM 43828</strain>
    </source>
</reference>
<dbReference type="EMBL" id="FWXV01000011">
    <property type="protein sequence ID" value="SMD25181.1"/>
    <property type="molecule type" value="Genomic_DNA"/>
</dbReference>
<accession>A0A1W2FTB6</accession>
<feature type="chain" id="PRO_5012687103" evidence="1">
    <location>
        <begin position="27"/>
        <end position="212"/>
    </location>
</feature>
<dbReference type="OrthoDB" id="4424311at2"/>
<gene>
    <name evidence="2" type="ORF">SAMN05661093_08977</name>
</gene>
<evidence type="ECO:0000313" key="2">
    <source>
        <dbReference type="EMBL" id="SMD25181.1"/>
    </source>
</evidence>
<dbReference type="NCBIfam" id="NF038134">
    <property type="entry name" value="choice_anch_M"/>
    <property type="match status" value="1"/>
</dbReference>
<organism evidence="2 3">
    <name type="scientific">Kibdelosporangium aridum</name>
    <dbReference type="NCBI Taxonomy" id="2030"/>
    <lineage>
        <taxon>Bacteria</taxon>
        <taxon>Bacillati</taxon>
        <taxon>Actinomycetota</taxon>
        <taxon>Actinomycetes</taxon>
        <taxon>Pseudonocardiales</taxon>
        <taxon>Pseudonocardiaceae</taxon>
        <taxon>Kibdelosporangium</taxon>
    </lineage>
</organism>
<dbReference type="RefSeq" id="WP_084433314.1">
    <property type="nucleotide sequence ID" value="NZ_FWXV01000011.1"/>
</dbReference>
<keyword evidence="3" id="KW-1185">Reference proteome</keyword>
<sequence length="212" mass="21929">MRLRTTVLAAVTAVAATLTISLPAQALPTVTLSAGHVDVIDPAYTAGTLKIEVKDSTTATPVHRDPADVVLQVLPGAKTTVPSNSAYSFLGTPGSTVWVLPQTQNANLLWPGWNTERLSSSTFTTTQTTLLSVSGGQFAIYTTNAFGTPTVLFNSGDGVPDTRTVGVGTHAHANWAFKSAGTYTVTFQVTGTLAGGGTVTSAPASFTFEVQP</sequence>
<proteinExistence type="predicted"/>
<evidence type="ECO:0000256" key="1">
    <source>
        <dbReference type="SAM" id="SignalP"/>
    </source>
</evidence>
<dbReference type="Proteomes" id="UP000192674">
    <property type="component" value="Unassembled WGS sequence"/>
</dbReference>
<dbReference type="AlphaFoldDB" id="A0A1W2FTB6"/>